<accession>A0A316F948</accession>
<proteinExistence type="predicted"/>
<organism evidence="2 3">
    <name type="scientific">Pleionea mediterranea</name>
    <dbReference type="NCBI Taxonomy" id="523701"/>
    <lineage>
        <taxon>Bacteria</taxon>
        <taxon>Pseudomonadati</taxon>
        <taxon>Pseudomonadota</taxon>
        <taxon>Gammaproteobacteria</taxon>
        <taxon>Oceanospirillales</taxon>
        <taxon>Pleioneaceae</taxon>
        <taxon>Pleionea</taxon>
    </lineage>
</organism>
<dbReference type="InterPro" id="IPR014973">
    <property type="entry name" value="DUF1835"/>
</dbReference>
<dbReference type="Proteomes" id="UP000245790">
    <property type="component" value="Unassembled WGS sequence"/>
</dbReference>
<evidence type="ECO:0000313" key="2">
    <source>
        <dbReference type="EMBL" id="PWK42810.1"/>
    </source>
</evidence>
<protein>
    <submittedName>
        <fullName evidence="2">Uncharacterized protein DUF1835</fullName>
    </submittedName>
</protein>
<comment type="caution">
    <text evidence="2">The sequence shown here is derived from an EMBL/GenBank/DDBJ whole genome shotgun (WGS) entry which is preliminary data.</text>
</comment>
<dbReference type="EMBL" id="QGGU01000017">
    <property type="protein sequence ID" value="PWK42810.1"/>
    <property type="molecule type" value="Genomic_DNA"/>
</dbReference>
<name>A0A316F948_9GAMM</name>
<dbReference type="AlphaFoldDB" id="A0A316F948"/>
<gene>
    <name evidence="2" type="ORF">C8D97_11712</name>
</gene>
<dbReference type="RefSeq" id="WP_109765077.1">
    <property type="nucleotide sequence ID" value="NZ_QGGU01000017.1"/>
</dbReference>
<sequence>MNSHLHITNGDGAVQQMIEAGIKGTHLPWRDVLHIGPVPADLPLTRLSDVRARFLSSLNWGEYKDIRASFKQRDSIFHQLKEFQSITLWFEHDLYDQLQLLQILAELEQQPDCHQNLSIIQTSNYLGYHTIDEFSALRDIAKPITDEQLALAKVAWQAFRNPTPETWYQLRDKKISALPFLQSTVIRTLKELPDASTGITQTEQMILSVLAKHPLSKPEIFKQYCTIEPDLFWGDLGFFQVIDLLQTDKPALIQQTEDKLALTSEGESVLNDHHKWQRQYSKPHWLGGYNFNSGTRYFWSNKSNSLSKKSM</sequence>
<reference evidence="2 3" key="1">
    <citation type="submission" date="2018-05" db="EMBL/GenBank/DDBJ databases">
        <title>Genomic Encyclopedia of Type Strains, Phase IV (KMG-IV): sequencing the most valuable type-strain genomes for metagenomic binning, comparative biology and taxonomic classification.</title>
        <authorList>
            <person name="Goeker M."/>
        </authorList>
    </citation>
    <scope>NUCLEOTIDE SEQUENCE [LARGE SCALE GENOMIC DNA]</scope>
    <source>
        <strain evidence="2 3">DSM 25350</strain>
    </source>
</reference>
<dbReference type="OrthoDB" id="127805at2"/>
<keyword evidence="3" id="KW-1185">Reference proteome</keyword>
<evidence type="ECO:0000259" key="1">
    <source>
        <dbReference type="Pfam" id="PF08874"/>
    </source>
</evidence>
<feature type="domain" description="DUF1835" evidence="1">
    <location>
        <begin position="6"/>
        <end position="111"/>
    </location>
</feature>
<dbReference type="Pfam" id="PF08874">
    <property type="entry name" value="DUF1835"/>
    <property type="match status" value="1"/>
</dbReference>
<evidence type="ECO:0000313" key="3">
    <source>
        <dbReference type="Proteomes" id="UP000245790"/>
    </source>
</evidence>